<evidence type="ECO:0000256" key="2">
    <source>
        <dbReference type="ARBA" id="ARBA00009743"/>
    </source>
</evidence>
<dbReference type="PANTHER" id="PTHR11452">
    <property type="entry name" value="ALPHA-GALACTOSIDASE/ALPHA-N-ACETYLGALACTOSAMINIDASE"/>
    <property type="match status" value="1"/>
</dbReference>
<dbReference type="EMBL" id="CH991550">
    <property type="protein sequence ID" value="EDQ89691.1"/>
    <property type="molecule type" value="Genomic_DNA"/>
</dbReference>
<keyword evidence="11" id="KW-1185">Reference proteome</keyword>
<dbReference type="RefSeq" id="XP_001745720.1">
    <property type="nucleotide sequence ID" value="XM_001745668.1"/>
</dbReference>
<dbReference type="AlphaFoldDB" id="A9UYY8"/>
<evidence type="ECO:0000259" key="9">
    <source>
        <dbReference type="Pfam" id="PF17801"/>
    </source>
</evidence>
<gene>
    <name evidence="10" type="ORF">MONBRDRAFT_32350</name>
</gene>
<dbReference type="EC" id="3.2.1.22" evidence="3 7"/>
<dbReference type="InterPro" id="IPR002241">
    <property type="entry name" value="Glyco_hydro_27"/>
</dbReference>
<dbReference type="Proteomes" id="UP000001357">
    <property type="component" value="Unassembled WGS sequence"/>
</dbReference>
<dbReference type="GO" id="GO:0005975">
    <property type="term" value="P:carbohydrate metabolic process"/>
    <property type="evidence" value="ECO:0007669"/>
    <property type="project" value="InterPro"/>
</dbReference>
<dbReference type="InterPro" id="IPR013780">
    <property type="entry name" value="Glyco_hydro_b"/>
</dbReference>
<evidence type="ECO:0000256" key="1">
    <source>
        <dbReference type="ARBA" id="ARBA00001255"/>
    </source>
</evidence>
<dbReference type="SUPFAM" id="SSF51445">
    <property type="entry name" value="(Trans)glycosidases"/>
    <property type="match status" value="1"/>
</dbReference>
<dbReference type="KEGG" id="mbr:MONBRDRAFT_32350"/>
<feature type="domain" description="Alpha galactosidase C-terminal" evidence="9">
    <location>
        <begin position="343"/>
        <end position="419"/>
    </location>
</feature>
<reference evidence="10 11" key="1">
    <citation type="journal article" date="2008" name="Nature">
        <title>The genome of the choanoflagellate Monosiga brevicollis and the origin of metazoans.</title>
        <authorList>
            <consortium name="JGI Sequencing"/>
            <person name="King N."/>
            <person name="Westbrook M.J."/>
            <person name="Young S.L."/>
            <person name="Kuo A."/>
            <person name="Abedin M."/>
            <person name="Chapman J."/>
            <person name="Fairclough S."/>
            <person name="Hellsten U."/>
            <person name="Isogai Y."/>
            <person name="Letunic I."/>
            <person name="Marr M."/>
            <person name="Pincus D."/>
            <person name="Putnam N."/>
            <person name="Rokas A."/>
            <person name="Wright K.J."/>
            <person name="Zuzow R."/>
            <person name="Dirks W."/>
            <person name="Good M."/>
            <person name="Goodstein D."/>
            <person name="Lemons D."/>
            <person name="Li W."/>
            <person name="Lyons J.B."/>
            <person name="Morris A."/>
            <person name="Nichols S."/>
            <person name="Richter D.J."/>
            <person name="Salamov A."/>
            <person name="Bork P."/>
            <person name="Lim W.A."/>
            <person name="Manning G."/>
            <person name="Miller W.T."/>
            <person name="McGinnis W."/>
            <person name="Shapiro H."/>
            <person name="Tjian R."/>
            <person name="Grigoriev I.V."/>
            <person name="Rokhsar D."/>
        </authorList>
    </citation>
    <scope>NUCLEOTIDE SEQUENCE [LARGE SCALE GENOMIC DNA]</scope>
    <source>
        <strain evidence="11">MX1 / ATCC 50154</strain>
    </source>
</reference>
<dbReference type="PROSITE" id="PS00512">
    <property type="entry name" value="ALPHA_GALACTOSIDASE"/>
    <property type="match status" value="1"/>
</dbReference>
<dbReference type="InterPro" id="IPR041233">
    <property type="entry name" value="Melibiase_C"/>
</dbReference>
<feature type="signal peptide" evidence="8">
    <location>
        <begin position="1"/>
        <end position="19"/>
    </location>
</feature>
<dbReference type="InterPro" id="IPR000111">
    <property type="entry name" value="Glyco_hydro_27/36_CS"/>
</dbReference>
<evidence type="ECO:0000256" key="4">
    <source>
        <dbReference type="ARBA" id="ARBA00022729"/>
    </source>
</evidence>
<dbReference type="PANTHER" id="PTHR11452:SF75">
    <property type="entry name" value="ALPHA-GALACTOSIDASE MEL1"/>
    <property type="match status" value="1"/>
</dbReference>
<organism evidence="10 11">
    <name type="scientific">Monosiga brevicollis</name>
    <name type="common">Choanoflagellate</name>
    <dbReference type="NCBI Taxonomy" id="81824"/>
    <lineage>
        <taxon>Eukaryota</taxon>
        <taxon>Choanoflagellata</taxon>
        <taxon>Craspedida</taxon>
        <taxon>Salpingoecidae</taxon>
        <taxon>Monosiga</taxon>
    </lineage>
</organism>
<evidence type="ECO:0000256" key="7">
    <source>
        <dbReference type="RuleBase" id="RU361168"/>
    </source>
</evidence>
<dbReference type="InterPro" id="IPR013785">
    <property type="entry name" value="Aldolase_TIM"/>
</dbReference>
<dbReference type="Pfam" id="PF16499">
    <property type="entry name" value="Melibiase_2"/>
    <property type="match status" value="1"/>
</dbReference>
<dbReference type="OMA" id="ATWGGQY"/>
<dbReference type="eggNOG" id="KOG2366">
    <property type="taxonomic scope" value="Eukaryota"/>
</dbReference>
<protein>
    <recommendedName>
        <fullName evidence="3 7">Alpha-galactosidase</fullName>
        <ecNumber evidence="3 7">3.2.1.22</ecNumber>
    </recommendedName>
    <alternativeName>
        <fullName evidence="7">Melibiase</fullName>
    </alternativeName>
</protein>
<keyword evidence="5 7" id="KW-0378">Hydrolase</keyword>
<dbReference type="FunCoup" id="A9UYY8">
    <property type="interactions" value="739"/>
</dbReference>
<keyword evidence="4 8" id="KW-0732">Signal</keyword>
<dbReference type="InParanoid" id="A9UYY8"/>
<comment type="similarity">
    <text evidence="2 7">Belongs to the glycosyl hydrolase 27 family.</text>
</comment>
<evidence type="ECO:0000256" key="6">
    <source>
        <dbReference type="ARBA" id="ARBA00023295"/>
    </source>
</evidence>
<dbReference type="FunFam" id="3.20.20.70:FF:000197">
    <property type="entry name" value="Alpha-galactosidase"/>
    <property type="match status" value="1"/>
</dbReference>
<evidence type="ECO:0000256" key="5">
    <source>
        <dbReference type="ARBA" id="ARBA00022801"/>
    </source>
</evidence>
<keyword evidence="6 7" id="KW-0326">Glycosidase</keyword>
<accession>A9UYY8</accession>
<dbReference type="STRING" id="81824.A9UYY8"/>
<feature type="chain" id="PRO_5002745066" description="Alpha-galactosidase" evidence="8">
    <location>
        <begin position="20"/>
        <end position="423"/>
    </location>
</feature>
<comment type="catalytic activity">
    <reaction evidence="1 7">
        <text>Hydrolysis of terminal, non-reducing alpha-D-galactose residues in alpha-D-galactosides, including galactose oligosaccharides, galactomannans and galactolipids.</text>
        <dbReference type="EC" id="3.2.1.22"/>
    </reaction>
</comment>
<evidence type="ECO:0000313" key="10">
    <source>
        <dbReference type="EMBL" id="EDQ89691.1"/>
    </source>
</evidence>
<dbReference type="Pfam" id="PF17801">
    <property type="entry name" value="Melibiase_C"/>
    <property type="match status" value="1"/>
</dbReference>
<proteinExistence type="inferred from homology"/>
<dbReference type="GO" id="GO:0004557">
    <property type="term" value="F:alpha-galactosidase activity"/>
    <property type="evidence" value="ECO:0007669"/>
    <property type="project" value="UniProtKB-EC"/>
</dbReference>
<dbReference type="CDD" id="cd14792">
    <property type="entry name" value="GH27"/>
    <property type="match status" value="1"/>
</dbReference>
<name>A9UYY8_MONBE</name>
<dbReference type="PRINTS" id="PR00740">
    <property type="entry name" value="GLHYDRLASE27"/>
</dbReference>
<keyword evidence="7" id="KW-1015">Disulfide bond</keyword>
<evidence type="ECO:0000313" key="11">
    <source>
        <dbReference type="Proteomes" id="UP000001357"/>
    </source>
</evidence>
<dbReference type="SUPFAM" id="SSF51011">
    <property type="entry name" value="Glycosyl hydrolase domain"/>
    <property type="match status" value="1"/>
</dbReference>
<dbReference type="GeneID" id="5890841"/>
<evidence type="ECO:0000256" key="8">
    <source>
        <dbReference type="SAM" id="SignalP"/>
    </source>
</evidence>
<dbReference type="InterPro" id="IPR017853">
    <property type="entry name" value="GH"/>
</dbReference>
<evidence type="ECO:0000256" key="3">
    <source>
        <dbReference type="ARBA" id="ARBA00012755"/>
    </source>
</evidence>
<dbReference type="Gene3D" id="2.60.40.1180">
    <property type="entry name" value="Golgi alpha-mannosidase II"/>
    <property type="match status" value="1"/>
</dbReference>
<sequence>MAATMVLTVLAVMASMVAAYDNGVALKPALGWNTWCTLSDCHNGDNNYFDRCNEWELREIAEAMLSNGMHDLGFQYINLDDCWAAQERDSNGNIQPDPSRFPSGMKAMADWLHEKGLKFGLYTSMGTETCNHGGRPLPIPGSFGHYAEDAKTFAEWGMDYVKVDWCGGELNDAQTQHTELSKALNATGRPIWLELCRGYSYDPIPDYVTEVAQSWRITGDHQDEWSNTKTVIEGFMIPSNQAGPNQWNYGDFLMTGGPGCNLNNSDHCPFSSDDEYRTSFSVWTISSSPLIVSTDIRNMTAVMKQCLLNKQAIAINQDHESTPGRLIGQAADANCIASDLRTGDCPIFGRKLSDGTYAAVLLNFADQGTRTVTLPFNWLGVASNQTMAVYDILEQKSLGNFTGSFTAKDLNPHQSIFLSLTAA</sequence>
<dbReference type="Gene3D" id="3.20.20.70">
    <property type="entry name" value="Aldolase class I"/>
    <property type="match status" value="1"/>
</dbReference>